<dbReference type="Pfam" id="PF02878">
    <property type="entry name" value="PGM_PMM_I"/>
    <property type="match status" value="1"/>
</dbReference>
<evidence type="ECO:0000256" key="4">
    <source>
        <dbReference type="ARBA" id="ARBA00022723"/>
    </source>
</evidence>
<dbReference type="Gene3D" id="3.40.120.10">
    <property type="entry name" value="Alpha-D-Glucose-1,6-Bisphosphate, subunit A, domain 3"/>
    <property type="match status" value="3"/>
</dbReference>
<dbReference type="EMBL" id="JBHUNE010000003">
    <property type="protein sequence ID" value="MFD2757881.1"/>
    <property type="molecule type" value="Genomic_DNA"/>
</dbReference>
<accession>A0ABW5UXE2</accession>
<dbReference type="GO" id="GO:0016853">
    <property type="term" value="F:isomerase activity"/>
    <property type="evidence" value="ECO:0007669"/>
    <property type="project" value="UniProtKB-KW"/>
</dbReference>
<keyword evidence="4 7" id="KW-0479">Metal-binding</keyword>
<evidence type="ECO:0000313" key="13">
    <source>
        <dbReference type="Proteomes" id="UP001597492"/>
    </source>
</evidence>
<comment type="similarity">
    <text evidence="2 7">Belongs to the phosphohexose mutase family.</text>
</comment>
<dbReference type="InterPro" id="IPR005843">
    <property type="entry name" value="A-D-PHexomutase_C"/>
</dbReference>
<dbReference type="Pfam" id="PF02880">
    <property type="entry name" value="PGM_PMM_III"/>
    <property type="match status" value="1"/>
</dbReference>
<dbReference type="EC" id="5.4.2.-" evidence="12"/>
<dbReference type="Proteomes" id="UP001597492">
    <property type="component" value="Unassembled WGS sequence"/>
</dbReference>
<evidence type="ECO:0000256" key="3">
    <source>
        <dbReference type="ARBA" id="ARBA00022553"/>
    </source>
</evidence>
<evidence type="ECO:0000259" key="8">
    <source>
        <dbReference type="Pfam" id="PF00408"/>
    </source>
</evidence>
<reference evidence="13" key="1">
    <citation type="journal article" date="2019" name="Int. J. Syst. Evol. Microbiol.">
        <title>The Global Catalogue of Microorganisms (GCM) 10K type strain sequencing project: providing services to taxonomists for standard genome sequencing and annotation.</title>
        <authorList>
            <consortium name="The Broad Institute Genomics Platform"/>
            <consortium name="The Broad Institute Genome Sequencing Center for Infectious Disease"/>
            <person name="Wu L."/>
            <person name="Ma J."/>
        </authorList>
    </citation>
    <scope>NUCLEOTIDE SEQUENCE [LARGE SCALE GENOMIC DNA]</scope>
    <source>
        <strain evidence="13">TISTR 1514</strain>
    </source>
</reference>
<keyword evidence="13" id="KW-1185">Reference proteome</keyword>
<dbReference type="InterPro" id="IPR005844">
    <property type="entry name" value="A-D-PHexomutase_a/b/a-I"/>
</dbReference>
<name>A0ABW5UXE2_9MICO</name>
<gene>
    <name evidence="12" type="ORF">ACFSW7_05770</name>
</gene>
<evidence type="ECO:0000256" key="6">
    <source>
        <dbReference type="ARBA" id="ARBA00023235"/>
    </source>
</evidence>
<evidence type="ECO:0000259" key="10">
    <source>
        <dbReference type="Pfam" id="PF02879"/>
    </source>
</evidence>
<feature type="domain" description="Alpha-D-phosphohexomutase C-terminal" evidence="8">
    <location>
        <begin position="502"/>
        <end position="547"/>
    </location>
</feature>
<evidence type="ECO:0000313" key="12">
    <source>
        <dbReference type="EMBL" id="MFD2757881.1"/>
    </source>
</evidence>
<dbReference type="InterPro" id="IPR016066">
    <property type="entry name" value="A-D-PHexomutase_CS"/>
</dbReference>
<dbReference type="Gene3D" id="3.30.310.50">
    <property type="entry name" value="Alpha-D-phosphohexomutase, C-terminal domain"/>
    <property type="match status" value="1"/>
</dbReference>
<evidence type="ECO:0000259" key="11">
    <source>
        <dbReference type="Pfam" id="PF02880"/>
    </source>
</evidence>
<comment type="caution">
    <text evidence="12">The sequence shown here is derived from an EMBL/GenBank/DDBJ whole genome shotgun (WGS) entry which is preliminary data.</text>
</comment>
<dbReference type="InterPro" id="IPR016055">
    <property type="entry name" value="A-D-PHexomutase_a/b/a-I/II/III"/>
</dbReference>
<dbReference type="InterPro" id="IPR005846">
    <property type="entry name" value="A-D-PHexomutase_a/b/a-III"/>
</dbReference>
<dbReference type="Pfam" id="PF00408">
    <property type="entry name" value="PGM_PMM_IV"/>
    <property type="match status" value="1"/>
</dbReference>
<dbReference type="PANTHER" id="PTHR45745">
    <property type="entry name" value="PHOSPHOMANNOMUTASE 45A"/>
    <property type="match status" value="1"/>
</dbReference>
<dbReference type="PRINTS" id="PR00509">
    <property type="entry name" value="PGMPMM"/>
</dbReference>
<keyword evidence="3" id="KW-0597">Phosphoprotein</keyword>
<dbReference type="PANTHER" id="PTHR45745:SF1">
    <property type="entry name" value="PHOSPHOGLUCOMUTASE 2B-RELATED"/>
    <property type="match status" value="1"/>
</dbReference>
<organism evidence="12 13">
    <name type="scientific">Gulosibacter faecalis</name>
    <dbReference type="NCBI Taxonomy" id="272240"/>
    <lineage>
        <taxon>Bacteria</taxon>
        <taxon>Bacillati</taxon>
        <taxon>Actinomycetota</taxon>
        <taxon>Actinomycetes</taxon>
        <taxon>Micrococcales</taxon>
        <taxon>Microbacteriaceae</taxon>
        <taxon>Gulosibacter</taxon>
    </lineage>
</organism>
<evidence type="ECO:0000256" key="2">
    <source>
        <dbReference type="ARBA" id="ARBA00010231"/>
    </source>
</evidence>
<feature type="domain" description="Alpha-D-phosphohexomutase alpha/beta/alpha" evidence="11">
    <location>
        <begin position="359"/>
        <end position="453"/>
    </location>
</feature>
<proteinExistence type="inferred from homology"/>
<sequence>MTLPLIRESQVALRHAAEAWLAQDPDAETRAELEELLGQLGDLSAAGERIADDDDSPRAEAWRELRDRFATRLQFGTAGLRGRQGAGSNRMNRVVVAQAARGLADFLIARGDADPSVVIGYDARINSDVYARDTAELMQAAGVRATLLPRALPTPVTAFAVRHLDASAGVMVTASHNPKWDNGYKVYLGGADNGSQIVPPVDGEISAAIEAVANGQKVNELPRDESYTVADESLLDAYVQATARVLRHAPAPIKVAYTAMHGVGWETYRAVLGAAGVALPELVAEQVQPDGTFPTVDFPNPEEPGALDLAYAKGTEVGAQLIIAHDPDADRLAVAAADGDEQWHLFGGNDIGKLLGWRAAQIAADEGSGGTLATSLVSSPALSAVAEHYGLDYAETQTGFKWISRADGIVYGYEEALGYLVNTETVRDKDGISAALAVLDLAFAQAATGKTLIDLDNEFGELFGAFESRQVALRFDDPAELPQLMARVRAEPPTQVGDAAVAEVYDYETDANPANIMRLRLDDGTRIMIRPSGTEPKIKVYIDAVSRDGSLAERRESASARADAAAVAMRELLG</sequence>
<keyword evidence="6 12" id="KW-0413">Isomerase</keyword>
<dbReference type="InterPro" id="IPR005845">
    <property type="entry name" value="A-D-PHexomutase_a/b/a-II"/>
</dbReference>
<evidence type="ECO:0000256" key="5">
    <source>
        <dbReference type="ARBA" id="ARBA00022842"/>
    </source>
</evidence>
<feature type="domain" description="Alpha-D-phosphohexomutase alpha/beta/alpha" evidence="10">
    <location>
        <begin position="237"/>
        <end position="339"/>
    </location>
</feature>
<dbReference type="RefSeq" id="WP_019619804.1">
    <property type="nucleotide sequence ID" value="NZ_JBHUNE010000003.1"/>
</dbReference>
<protein>
    <submittedName>
        <fullName evidence="12">Phospho-sugar mutase</fullName>
        <ecNumber evidence="12">5.4.2.-</ecNumber>
    </submittedName>
</protein>
<dbReference type="PROSITE" id="PS00710">
    <property type="entry name" value="PGM_PMM"/>
    <property type="match status" value="1"/>
</dbReference>
<evidence type="ECO:0000256" key="1">
    <source>
        <dbReference type="ARBA" id="ARBA00001946"/>
    </source>
</evidence>
<evidence type="ECO:0000259" key="9">
    <source>
        <dbReference type="Pfam" id="PF02878"/>
    </source>
</evidence>
<dbReference type="SUPFAM" id="SSF55957">
    <property type="entry name" value="Phosphoglucomutase, C-terminal domain"/>
    <property type="match status" value="1"/>
</dbReference>
<dbReference type="CDD" id="cd05799">
    <property type="entry name" value="PGM2"/>
    <property type="match status" value="1"/>
</dbReference>
<evidence type="ECO:0000256" key="7">
    <source>
        <dbReference type="RuleBase" id="RU004326"/>
    </source>
</evidence>
<dbReference type="InterPro" id="IPR005841">
    <property type="entry name" value="Alpha-D-phosphohexomutase_SF"/>
</dbReference>
<dbReference type="Pfam" id="PF02879">
    <property type="entry name" value="PGM_PMM_II"/>
    <property type="match status" value="1"/>
</dbReference>
<feature type="domain" description="Alpha-D-phosphohexomutase alpha/beta/alpha" evidence="9">
    <location>
        <begin position="73"/>
        <end position="212"/>
    </location>
</feature>
<comment type="cofactor">
    <cofactor evidence="1">
        <name>Mg(2+)</name>
        <dbReference type="ChEBI" id="CHEBI:18420"/>
    </cofactor>
</comment>
<dbReference type="SUPFAM" id="SSF53738">
    <property type="entry name" value="Phosphoglucomutase, first 3 domains"/>
    <property type="match status" value="3"/>
</dbReference>
<dbReference type="InterPro" id="IPR036900">
    <property type="entry name" value="A-D-PHexomutase_C_sf"/>
</dbReference>
<keyword evidence="5 7" id="KW-0460">Magnesium</keyword>